<sequence length="48" mass="5660">MLLRFRQSQQQRKKVISKSRLEEASDVNQALEYNLLITVRKLSNAARQ</sequence>
<protein>
    <submittedName>
        <fullName evidence="1">Uncharacterized protein</fullName>
    </submittedName>
</protein>
<dbReference type="AlphaFoldDB" id="A0A2P2P758"/>
<proteinExistence type="predicted"/>
<reference evidence="1" key="1">
    <citation type="submission" date="2018-02" db="EMBL/GenBank/DDBJ databases">
        <title>Rhizophora mucronata_Transcriptome.</title>
        <authorList>
            <person name="Meera S.P."/>
            <person name="Sreeshan A."/>
            <person name="Augustine A."/>
        </authorList>
    </citation>
    <scope>NUCLEOTIDE SEQUENCE</scope>
    <source>
        <tissue evidence="1">Leaf</tissue>
    </source>
</reference>
<dbReference type="EMBL" id="GGEC01070055">
    <property type="protein sequence ID" value="MBX50539.1"/>
    <property type="molecule type" value="Transcribed_RNA"/>
</dbReference>
<evidence type="ECO:0000313" key="1">
    <source>
        <dbReference type="EMBL" id="MBX50539.1"/>
    </source>
</evidence>
<accession>A0A2P2P758</accession>
<organism evidence="1">
    <name type="scientific">Rhizophora mucronata</name>
    <name type="common">Asiatic mangrove</name>
    <dbReference type="NCBI Taxonomy" id="61149"/>
    <lineage>
        <taxon>Eukaryota</taxon>
        <taxon>Viridiplantae</taxon>
        <taxon>Streptophyta</taxon>
        <taxon>Embryophyta</taxon>
        <taxon>Tracheophyta</taxon>
        <taxon>Spermatophyta</taxon>
        <taxon>Magnoliopsida</taxon>
        <taxon>eudicotyledons</taxon>
        <taxon>Gunneridae</taxon>
        <taxon>Pentapetalae</taxon>
        <taxon>rosids</taxon>
        <taxon>fabids</taxon>
        <taxon>Malpighiales</taxon>
        <taxon>Rhizophoraceae</taxon>
        <taxon>Rhizophora</taxon>
    </lineage>
</organism>
<name>A0A2P2P758_RHIMU</name>